<sequence length="126" mass="13902">MRMPSPAAVVFVADVARVAAFYRTVFGMRHMEGDAAYVVLERDGFQLTIHGLRGEPATRGAAREDTYVKLCFPVDSIANVRREAAALGGEVWPAEREWESETRGFRACDGRDPEGNVFQAREPLAG</sequence>
<dbReference type="RefSeq" id="WP_156643064.1">
    <property type="nucleotide sequence ID" value="NZ_WOXT01000005.1"/>
</dbReference>
<reference evidence="3 4" key="1">
    <citation type="submission" date="2019-12" db="EMBL/GenBank/DDBJ databases">
        <authorList>
            <person name="Xu J."/>
        </authorList>
    </citation>
    <scope>NUCLEOTIDE SEQUENCE [LARGE SCALE GENOMIC DNA]</scope>
    <source>
        <strain evidence="3 4">HX-5-24</strain>
    </source>
</reference>
<feature type="compositionally biased region" description="Basic and acidic residues" evidence="1">
    <location>
        <begin position="103"/>
        <end position="114"/>
    </location>
</feature>
<keyword evidence="4" id="KW-1185">Reference proteome</keyword>
<feature type="domain" description="VOC" evidence="2">
    <location>
        <begin position="2"/>
        <end position="123"/>
    </location>
</feature>
<dbReference type="PROSITE" id="PS51819">
    <property type="entry name" value="VOC"/>
    <property type="match status" value="1"/>
</dbReference>
<dbReference type="InterPro" id="IPR037523">
    <property type="entry name" value="VOC_core"/>
</dbReference>
<organism evidence="3 4">
    <name type="scientific">Noviluteimonas gilva</name>
    <dbReference type="NCBI Taxonomy" id="2682097"/>
    <lineage>
        <taxon>Bacteria</taxon>
        <taxon>Pseudomonadati</taxon>
        <taxon>Pseudomonadota</taxon>
        <taxon>Gammaproteobacteria</taxon>
        <taxon>Lysobacterales</taxon>
        <taxon>Lysobacteraceae</taxon>
        <taxon>Noviluteimonas</taxon>
    </lineage>
</organism>
<dbReference type="Pfam" id="PF18029">
    <property type="entry name" value="Glyoxalase_6"/>
    <property type="match status" value="1"/>
</dbReference>
<dbReference type="Gene3D" id="3.10.180.10">
    <property type="entry name" value="2,3-Dihydroxybiphenyl 1,2-Dioxygenase, domain 1"/>
    <property type="match status" value="1"/>
</dbReference>
<comment type="caution">
    <text evidence="3">The sequence shown here is derived from an EMBL/GenBank/DDBJ whole genome shotgun (WGS) entry which is preliminary data.</text>
</comment>
<dbReference type="EMBL" id="WOXT01000005">
    <property type="protein sequence ID" value="MUV15470.1"/>
    <property type="molecule type" value="Genomic_DNA"/>
</dbReference>
<feature type="region of interest" description="Disordered" evidence="1">
    <location>
        <begin position="103"/>
        <end position="126"/>
    </location>
</feature>
<dbReference type="AlphaFoldDB" id="A0A7C9HP01"/>
<accession>A0A7C9HP01</accession>
<proteinExistence type="predicted"/>
<dbReference type="SUPFAM" id="SSF54593">
    <property type="entry name" value="Glyoxalase/Bleomycin resistance protein/Dihydroxybiphenyl dioxygenase"/>
    <property type="match status" value="1"/>
</dbReference>
<evidence type="ECO:0000313" key="3">
    <source>
        <dbReference type="EMBL" id="MUV15470.1"/>
    </source>
</evidence>
<evidence type="ECO:0000259" key="2">
    <source>
        <dbReference type="PROSITE" id="PS51819"/>
    </source>
</evidence>
<evidence type="ECO:0000313" key="4">
    <source>
        <dbReference type="Proteomes" id="UP000479692"/>
    </source>
</evidence>
<dbReference type="Proteomes" id="UP000479692">
    <property type="component" value="Unassembled WGS sequence"/>
</dbReference>
<name>A0A7C9HP01_9GAMM</name>
<dbReference type="InterPro" id="IPR041581">
    <property type="entry name" value="Glyoxalase_6"/>
</dbReference>
<evidence type="ECO:0000256" key="1">
    <source>
        <dbReference type="SAM" id="MobiDB-lite"/>
    </source>
</evidence>
<dbReference type="InterPro" id="IPR029068">
    <property type="entry name" value="Glyas_Bleomycin-R_OHBP_Dase"/>
</dbReference>
<gene>
    <name evidence="3" type="ORF">GN331_14785</name>
</gene>
<protein>
    <recommendedName>
        <fullName evidence="2">VOC domain-containing protein</fullName>
    </recommendedName>
</protein>